<dbReference type="AlphaFoldDB" id="A0ABD0TW88"/>
<sequence length="420" mass="48835">MFYSHQLLARKAPLGQIWRVFISVSFKFLWFYSSSIDSFTEFGAIFDYRMAATLNSKIKRRNLEKLNIPLICEEILNPSIPMAVRLSGILMGLIAFLRDQGAVLTPECLSIMGRFTSNAQGWVTFRSKWLDICTRNPLKSWANAFFFVNNDWSLIEKWGKLNDLPAPLHVKEEDIMRILKVPDIEHLLYELLRRKDLMVELIHSLNEWNNKFVKIKYLQREYKWKYDLRTKEVKVLEEELTECRTELANIVHFISLQNQQIDRLQIDFEEAQAIITQLRKDQKASVEKVVMLESENKRSQTLIVEKEAALSDLESSKIIKDFKKSIAFKTIIQDHVKEAQDHIYDVEVKALEQHCCDEGFIIGFLKGVRLVKRKTGVTVEGLTTSLTSGDPPSDFDGYEMESELHKAFSLEVDNEIIDIE</sequence>
<comment type="caution">
    <text evidence="5">The sequence shown here is derived from an EMBL/GenBank/DDBJ whole genome shotgun (WGS) entry which is preliminary data.</text>
</comment>
<evidence type="ECO:0000256" key="3">
    <source>
        <dbReference type="SAM" id="Coils"/>
    </source>
</evidence>
<accession>A0ABD0TW88</accession>
<dbReference type="PANTHER" id="PTHR12585">
    <property type="entry name" value="SCC1 / RAD21 FAMILY MEMBER"/>
    <property type="match status" value="1"/>
</dbReference>
<evidence type="ECO:0000313" key="5">
    <source>
        <dbReference type="EMBL" id="KAL0903773.1"/>
    </source>
</evidence>
<keyword evidence="3" id="KW-0175">Coiled coil</keyword>
<comment type="subcellular location">
    <subcellularLocation>
        <location evidence="1">Nucleus</location>
    </subcellularLocation>
</comment>
<dbReference type="GO" id="GO:0005634">
    <property type="term" value="C:nucleus"/>
    <property type="evidence" value="ECO:0007669"/>
    <property type="project" value="UniProtKB-SubCell"/>
</dbReference>
<proteinExistence type="predicted"/>
<reference evidence="5 6" key="1">
    <citation type="journal article" date="2024" name="Plant Biotechnol. J.">
        <title>Dendrobium thyrsiflorum genome and its molecular insights into genes involved in important horticultural traits.</title>
        <authorList>
            <person name="Chen B."/>
            <person name="Wang J.Y."/>
            <person name="Zheng P.J."/>
            <person name="Li K.L."/>
            <person name="Liang Y.M."/>
            <person name="Chen X.F."/>
            <person name="Zhang C."/>
            <person name="Zhao X."/>
            <person name="He X."/>
            <person name="Zhang G.Q."/>
            <person name="Liu Z.J."/>
            <person name="Xu Q."/>
        </authorList>
    </citation>
    <scope>NUCLEOTIDE SEQUENCE [LARGE SCALE GENOMIC DNA]</scope>
    <source>
        <strain evidence="5">GZMU011</strain>
    </source>
</reference>
<feature type="coiled-coil region" evidence="3">
    <location>
        <begin position="254"/>
        <end position="281"/>
    </location>
</feature>
<evidence type="ECO:0000256" key="2">
    <source>
        <dbReference type="ARBA" id="ARBA00023242"/>
    </source>
</evidence>
<dbReference type="EMBL" id="JANQDX010000020">
    <property type="protein sequence ID" value="KAL0903773.1"/>
    <property type="molecule type" value="Genomic_DNA"/>
</dbReference>
<evidence type="ECO:0000256" key="1">
    <source>
        <dbReference type="ARBA" id="ARBA00004123"/>
    </source>
</evidence>
<dbReference type="InterPro" id="IPR006910">
    <property type="entry name" value="Rad21_Rec8_N"/>
</dbReference>
<dbReference type="InterPro" id="IPR039781">
    <property type="entry name" value="Rad21/Rec8-like"/>
</dbReference>
<gene>
    <name evidence="5" type="ORF">M5K25_028176</name>
</gene>
<keyword evidence="2" id="KW-0539">Nucleus</keyword>
<name>A0ABD0TW88_DENTH</name>
<organism evidence="5 6">
    <name type="scientific">Dendrobium thyrsiflorum</name>
    <name type="common">Pinecone-like raceme dendrobium</name>
    <name type="synonym">Orchid</name>
    <dbReference type="NCBI Taxonomy" id="117978"/>
    <lineage>
        <taxon>Eukaryota</taxon>
        <taxon>Viridiplantae</taxon>
        <taxon>Streptophyta</taxon>
        <taxon>Embryophyta</taxon>
        <taxon>Tracheophyta</taxon>
        <taxon>Spermatophyta</taxon>
        <taxon>Magnoliopsida</taxon>
        <taxon>Liliopsida</taxon>
        <taxon>Asparagales</taxon>
        <taxon>Orchidaceae</taxon>
        <taxon>Epidendroideae</taxon>
        <taxon>Malaxideae</taxon>
        <taxon>Dendrobiinae</taxon>
        <taxon>Dendrobium</taxon>
    </lineage>
</organism>
<dbReference type="Proteomes" id="UP001552299">
    <property type="component" value="Unassembled WGS sequence"/>
</dbReference>
<keyword evidence="6" id="KW-1185">Reference proteome</keyword>
<dbReference type="Pfam" id="PF04825">
    <property type="entry name" value="Rad21_Rec8_N"/>
    <property type="match status" value="1"/>
</dbReference>
<evidence type="ECO:0000313" key="6">
    <source>
        <dbReference type="Proteomes" id="UP001552299"/>
    </source>
</evidence>
<evidence type="ECO:0000259" key="4">
    <source>
        <dbReference type="Pfam" id="PF04825"/>
    </source>
</evidence>
<protein>
    <recommendedName>
        <fullName evidence="4">Rad21/Rec8-like protein N-terminal domain-containing protein</fullName>
    </recommendedName>
</protein>
<dbReference type="PANTHER" id="PTHR12585:SF64">
    <property type="entry name" value="SISTER CHROMATID COHESION 1 PROTEIN 1"/>
    <property type="match status" value="1"/>
</dbReference>
<feature type="domain" description="Rad21/Rec8-like protein N-terminal" evidence="4">
    <location>
        <begin position="47"/>
        <end position="105"/>
    </location>
</feature>